<dbReference type="EMBL" id="CP012801">
    <property type="protein sequence ID" value="ALJ62524.1"/>
    <property type="molecule type" value="Genomic_DNA"/>
</dbReference>
<evidence type="ECO:0000313" key="2">
    <source>
        <dbReference type="Proteomes" id="UP000061809"/>
    </source>
</evidence>
<dbReference type="KEGG" id="bcel:BcellWH2_05322"/>
<reference evidence="1 2" key="1">
    <citation type="journal article" date="2015" name="Science">
        <title>Genetic determinants of in vivo fitness and diet responsiveness in multiple human gut Bacteroides.</title>
        <authorList>
            <person name="Wu M."/>
            <person name="McNulty N.P."/>
            <person name="Rodionov D.A."/>
            <person name="Khoroshkin M.S."/>
            <person name="Griffin N.W."/>
            <person name="Cheng J."/>
            <person name="Latreille P."/>
            <person name="Kerstetter R.A."/>
            <person name="Terrapon N."/>
            <person name="Henrissat B."/>
            <person name="Osterman A.L."/>
            <person name="Gordon J.I."/>
        </authorList>
    </citation>
    <scope>NUCLEOTIDE SEQUENCE [LARGE SCALE GENOMIC DNA]</scope>
    <source>
        <strain evidence="1 2">WH2</strain>
    </source>
</reference>
<dbReference type="Proteomes" id="UP000061809">
    <property type="component" value="Chromosome"/>
</dbReference>
<protein>
    <submittedName>
        <fullName evidence="1">Uncharacterized protein</fullName>
    </submittedName>
</protein>
<gene>
    <name evidence="1" type="ORF">BcellWH2_05322</name>
</gene>
<name>A0A0P0GDG8_9BACE</name>
<sequence>MEKNEEKKSLGNELTYEQLMEYYDTSCGAWCIDQNPHDVSIDWIRENAWQLKPIDKSLLCTDCRTCPLKEN</sequence>
<organism evidence="1 2">
    <name type="scientific">Bacteroides cellulosilyticus</name>
    <dbReference type="NCBI Taxonomy" id="246787"/>
    <lineage>
        <taxon>Bacteria</taxon>
        <taxon>Pseudomonadati</taxon>
        <taxon>Bacteroidota</taxon>
        <taxon>Bacteroidia</taxon>
        <taxon>Bacteroidales</taxon>
        <taxon>Bacteroidaceae</taxon>
        <taxon>Bacteroides</taxon>
    </lineage>
</organism>
<dbReference type="RefSeq" id="WP_029428152.1">
    <property type="nucleotide sequence ID" value="NZ_CP012801.1"/>
</dbReference>
<dbReference type="AlphaFoldDB" id="A0A0P0GDG8"/>
<proteinExistence type="predicted"/>
<evidence type="ECO:0000313" key="1">
    <source>
        <dbReference type="EMBL" id="ALJ62524.1"/>
    </source>
</evidence>
<accession>A0A0P0GDG8</accession>
<dbReference type="PATRIC" id="fig|246787.4.peg.5495"/>